<dbReference type="NCBIfam" id="TIGR00756">
    <property type="entry name" value="PPR"/>
    <property type="match status" value="1"/>
</dbReference>
<dbReference type="AlphaFoldDB" id="A0A9D5CY24"/>
<dbReference type="InterPro" id="IPR032867">
    <property type="entry name" value="DYW_dom"/>
</dbReference>
<dbReference type="FunFam" id="1.25.40.10:FF:000366">
    <property type="entry name" value="Pentatricopeptide (PPR) repeat-containing protein"/>
    <property type="match status" value="1"/>
</dbReference>
<evidence type="ECO:0000259" key="3">
    <source>
        <dbReference type="Pfam" id="PF14432"/>
    </source>
</evidence>
<dbReference type="PROSITE" id="PS51375">
    <property type="entry name" value="PPR"/>
    <property type="match status" value="1"/>
</dbReference>
<comment type="caution">
    <text evidence="4">The sequence shown here is derived from an EMBL/GenBank/DDBJ whole genome shotgun (WGS) entry which is preliminary data.</text>
</comment>
<dbReference type="InterPro" id="IPR002885">
    <property type="entry name" value="PPR_rpt"/>
</dbReference>
<accession>A0A9D5CY24</accession>
<proteinExistence type="predicted"/>
<dbReference type="Proteomes" id="UP001085076">
    <property type="component" value="Miscellaneous, Linkage group lg02"/>
</dbReference>
<evidence type="ECO:0000313" key="5">
    <source>
        <dbReference type="Proteomes" id="UP001085076"/>
    </source>
</evidence>
<dbReference type="InterPro" id="IPR046960">
    <property type="entry name" value="PPR_At4g14850-like_plant"/>
</dbReference>
<dbReference type="GO" id="GO:0009451">
    <property type="term" value="P:RNA modification"/>
    <property type="evidence" value="ECO:0007669"/>
    <property type="project" value="InterPro"/>
</dbReference>
<dbReference type="Gene3D" id="1.25.40.10">
    <property type="entry name" value="Tetratricopeptide repeat domain"/>
    <property type="match status" value="2"/>
</dbReference>
<evidence type="ECO:0000313" key="4">
    <source>
        <dbReference type="EMBL" id="KAJ0980498.1"/>
    </source>
</evidence>
<evidence type="ECO:0000256" key="1">
    <source>
        <dbReference type="ARBA" id="ARBA00022737"/>
    </source>
</evidence>
<dbReference type="EMBL" id="JAGGNH010000002">
    <property type="protein sequence ID" value="KAJ0980498.1"/>
    <property type="molecule type" value="Genomic_DNA"/>
</dbReference>
<dbReference type="Pfam" id="PF20430">
    <property type="entry name" value="Eplus_motif"/>
    <property type="match status" value="1"/>
</dbReference>
<gene>
    <name evidence="4" type="ORF">J5N97_008753</name>
</gene>
<dbReference type="GO" id="GO:0008270">
    <property type="term" value="F:zinc ion binding"/>
    <property type="evidence" value="ECO:0007669"/>
    <property type="project" value="InterPro"/>
</dbReference>
<dbReference type="Pfam" id="PF14432">
    <property type="entry name" value="DYW_deaminase"/>
    <property type="match status" value="1"/>
</dbReference>
<dbReference type="PANTHER" id="PTHR47926:SF436">
    <property type="entry name" value="PENTATRICOPEPTIDE REPEAT-CONTAINING PROTEIN ELI1, CHLOROPLASTIC-LIKE ISOFORM X2"/>
    <property type="match status" value="1"/>
</dbReference>
<dbReference type="InterPro" id="IPR011990">
    <property type="entry name" value="TPR-like_helical_dom_sf"/>
</dbReference>
<sequence length="515" mass="57983">MLKFPVPSVQVPPSSPESQLALLHHCKTPRELHQLHAISIKSGLFFFPPISARFLTLYSHPDLGTLSDSLALFPHLPRSDSFSFNVLIKRYIADHQSHLALCLFRDMLSIPGVAPDGFTFPLVMKGCAQLDADQEEGGHPNIVTLVSVLSAVSGLALLQRGRLIHEYIQRNGFSLNGILGICLIEMYSKCGSIESAISVFEEIPRKKLGHWTAMVVGLGIHGMADFAFKLFAKMLRIGMKPNAITFVGVLNACSHAGIVDEGRRYFKLMRERYEIEPTLEHYGCFVDLLCRIGNLNEAMDVINQMPMRPNKVIWMSLLSGCRKHENNIKIAEFAAQNIMELDPGATGCYVLLSNIYAASGLWDNVSKLREKMKEQGVRKDPGCSSLELGGIVHEFIVGDRSHPQSDKIYIKLNEMSIRLRHAGYIPDTTQVLLCVDEKEKETELSHHSERLAMAFALINAEQRRPIRIVKNLRVCNDCHNVTKLLSHIYDCEIIVRDNSRFHHFRNGTCSCMDYW</sequence>
<dbReference type="GO" id="GO:0003723">
    <property type="term" value="F:RNA binding"/>
    <property type="evidence" value="ECO:0007669"/>
    <property type="project" value="InterPro"/>
</dbReference>
<name>A0A9D5CY24_9LILI</name>
<organism evidence="4 5">
    <name type="scientific">Dioscorea zingiberensis</name>
    <dbReference type="NCBI Taxonomy" id="325984"/>
    <lineage>
        <taxon>Eukaryota</taxon>
        <taxon>Viridiplantae</taxon>
        <taxon>Streptophyta</taxon>
        <taxon>Embryophyta</taxon>
        <taxon>Tracheophyta</taxon>
        <taxon>Spermatophyta</taxon>
        <taxon>Magnoliopsida</taxon>
        <taxon>Liliopsida</taxon>
        <taxon>Dioscoreales</taxon>
        <taxon>Dioscoreaceae</taxon>
        <taxon>Dioscorea</taxon>
    </lineage>
</organism>
<feature type="repeat" description="PPR" evidence="2">
    <location>
        <begin position="207"/>
        <end position="241"/>
    </location>
</feature>
<dbReference type="Pfam" id="PF20431">
    <property type="entry name" value="E_motif"/>
    <property type="match status" value="1"/>
</dbReference>
<keyword evidence="1" id="KW-0677">Repeat</keyword>
<evidence type="ECO:0000256" key="2">
    <source>
        <dbReference type="PROSITE-ProRule" id="PRU00708"/>
    </source>
</evidence>
<dbReference type="PANTHER" id="PTHR47926">
    <property type="entry name" value="PENTATRICOPEPTIDE REPEAT-CONTAINING PROTEIN"/>
    <property type="match status" value="1"/>
</dbReference>
<dbReference type="InterPro" id="IPR046849">
    <property type="entry name" value="E2_motif"/>
</dbReference>
<dbReference type="FunFam" id="1.25.40.10:FF:000031">
    <property type="entry name" value="Pentatricopeptide repeat-containing protein mitochondrial"/>
    <property type="match status" value="1"/>
</dbReference>
<keyword evidence="5" id="KW-1185">Reference proteome</keyword>
<reference evidence="4" key="2">
    <citation type="journal article" date="2022" name="Hortic Res">
        <title>The genome of Dioscorea zingiberensis sheds light on the biosynthesis, origin and evolution of the medicinally important diosgenin saponins.</title>
        <authorList>
            <person name="Li Y."/>
            <person name="Tan C."/>
            <person name="Li Z."/>
            <person name="Guo J."/>
            <person name="Li S."/>
            <person name="Chen X."/>
            <person name="Wang C."/>
            <person name="Dai X."/>
            <person name="Yang H."/>
            <person name="Song W."/>
            <person name="Hou L."/>
            <person name="Xu J."/>
            <person name="Tong Z."/>
            <person name="Xu A."/>
            <person name="Yuan X."/>
            <person name="Wang W."/>
            <person name="Yang Q."/>
            <person name="Chen L."/>
            <person name="Sun Z."/>
            <person name="Wang K."/>
            <person name="Pan B."/>
            <person name="Chen J."/>
            <person name="Bao Y."/>
            <person name="Liu F."/>
            <person name="Qi X."/>
            <person name="Gang D.R."/>
            <person name="Wen J."/>
            <person name="Li J."/>
        </authorList>
    </citation>
    <scope>NUCLEOTIDE SEQUENCE</scope>
    <source>
        <strain evidence="4">Dzin_1.0</strain>
    </source>
</reference>
<reference evidence="4" key="1">
    <citation type="submission" date="2021-03" db="EMBL/GenBank/DDBJ databases">
        <authorList>
            <person name="Li Z."/>
            <person name="Yang C."/>
        </authorList>
    </citation>
    <scope>NUCLEOTIDE SEQUENCE</scope>
    <source>
        <strain evidence="4">Dzin_1.0</strain>
        <tissue evidence="4">Leaf</tissue>
    </source>
</reference>
<feature type="domain" description="DYW" evidence="3">
    <location>
        <begin position="423"/>
        <end position="515"/>
    </location>
</feature>
<dbReference type="SUPFAM" id="SSF48452">
    <property type="entry name" value="TPR-like"/>
    <property type="match status" value="1"/>
</dbReference>
<dbReference type="Pfam" id="PF01535">
    <property type="entry name" value="PPR"/>
    <property type="match status" value="4"/>
</dbReference>
<dbReference type="InterPro" id="IPR046848">
    <property type="entry name" value="E_motif"/>
</dbReference>
<protein>
    <recommendedName>
        <fullName evidence="3">DYW domain-containing protein</fullName>
    </recommendedName>
</protein>
<dbReference type="OrthoDB" id="185373at2759"/>